<feature type="region of interest" description="Disordered" evidence="1">
    <location>
        <begin position="18"/>
        <end position="37"/>
    </location>
</feature>
<organism evidence="3 4">
    <name type="scientific">Halalkalibacter suaedae</name>
    <dbReference type="NCBI Taxonomy" id="2822140"/>
    <lineage>
        <taxon>Bacteria</taxon>
        <taxon>Bacillati</taxon>
        <taxon>Bacillota</taxon>
        <taxon>Bacilli</taxon>
        <taxon>Bacillales</taxon>
        <taxon>Bacillaceae</taxon>
        <taxon>Halalkalibacter</taxon>
    </lineage>
</organism>
<keyword evidence="4" id="KW-1185">Reference proteome</keyword>
<evidence type="ECO:0000256" key="2">
    <source>
        <dbReference type="SAM" id="Phobius"/>
    </source>
</evidence>
<gene>
    <name evidence="3" type="ORF">J7W16_14450</name>
</gene>
<proteinExistence type="predicted"/>
<comment type="caution">
    <text evidence="3">The sequence shown here is derived from an EMBL/GenBank/DDBJ whole genome shotgun (WGS) entry which is preliminary data.</text>
</comment>
<keyword evidence="2" id="KW-0472">Membrane</keyword>
<dbReference type="RefSeq" id="WP_210598020.1">
    <property type="nucleotide sequence ID" value="NZ_JAGKSQ010000005.1"/>
</dbReference>
<evidence type="ECO:0000313" key="3">
    <source>
        <dbReference type="EMBL" id="MBP3952339.1"/>
    </source>
</evidence>
<feature type="transmembrane region" description="Helical" evidence="2">
    <location>
        <begin position="37"/>
        <end position="55"/>
    </location>
</feature>
<accession>A0A940WT96</accession>
<feature type="compositionally biased region" description="Basic and acidic residues" evidence="1">
    <location>
        <begin position="18"/>
        <end position="34"/>
    </location>
</feature>
<sequence>MSLNDYVKFLTQQAVRRMDQPRELRRSEKEERKANRLPYSSHMFGMIPLAFSVLIKRHRNKK</sequence>
<evidence type="ECO:0000256" key="1">
    <source>
        <dbReference type="SAM" id="MobiDB-lite"/>
    </source>
</evidence>
<keyword evidence="2" id="KW-1133">Transmembrane helix</keyword>
<dbReference type="Pfam" id="PF14038">
    <property type="entry name" value="YqzE"/>
    <property type="match status" value="1"/>
</dbReference>
<keyword evidence="2" id="KW-0812">Transmembrane</keyword>
<dbReference type="EMBL" id="JAGKSQ010000005">
    <property type="protein sequence ID" value="MBP3952339.1"/>
    <property type="molecule type" value="Genomic_DNA"/>
</dbReference>
<name>A0A940WT96_9BACI</name>
<dbReference type="InterPro" id="IPR025622">
    <property type="entry name" value="YqzE"/>
</dbReference>
<dbReference type="AlphaFoldDB" id="A0A940WT96"/>
<evidence type="ECO:0000313" key="4">
    <source>
        <dbReference type="Proteomes" id="UP000678228"/>
    </source>
</evidence>
<reference evidence="3" key="1">
    <citation type="submission" date="2021-03" db="EMBL/GenBank/DDBJ databases">
        <title>Bacillus suaedae sp. nov., isolated from Suaeda aralocaspica.</title>
        <authorList>
            <person name="Lei R.F.R."/>
        </authorList>
    </citation>
    <scope>NUCLEOTIDE SEQUENCE</scope>
    <source>
        <strain evidence="3">YZJH907-2</strain>
    </source>
</reference>
<protein>
    <submittedName>
        <fullName evidence="3">YqzE family protein</fullName>
    </submittedName>
</protein>
<dbReference type="Proteomes" id="UP000678228">
    <property type="component" value="Unassembled WGS sequence"/>
</dbReference>